<keyword evidence="2" id="KW-0813">Transport</keyword>
<feature type="compositionally biased region" description="Low complexity" evidence="7">
    <location>
        <begin position="1"/>
        <end position="22"/>
    </location>
</feature>
<protein>
    <submittedName>
        <fullName evidence="10">MFS transporter</fullName>
    </submittedName>
</protein>
<reference evidence="10" key="1">
    <citation type="submission" date="2024-07" db="EMBL/GenBank/DDBJ databases">
        <authorList>
            <person name="Yu S.T."/>
        </authorList>
    </citation>
    <scope>NUCLEOTIDE SEQUENCE</scope>
    <source>
        <strain evidence="10">Y1</strain>
    </source>
</reference>
<dbReference type="PROSITE" id="PS50850">
    <property type="entry name" value="MFS"/>
    <property type="match status" value="1"/>
</dbReference>
<feature type="transmembrane region" description="Helical" evidence="8">
    <location>
        <begin position="145"/>
        <end position="170"/>
    </location>
</feature>
<evidence type="ECO:0000259" key="9">
    <source>
        <dbReference type="PROSITE" id="PS50850"/>
    </source>
</evidence>
<keyword evidence="3" id="KW-1003">Cell membrane</keyword>
<evidence type="ECO:0000256" key="3">
    <source>
        <dbReference type="ARBA" id="ARBA00022475"/>
    </source>
</evidence>
<evidence type="ECO:0000256" key="4">
    <source>
        <dbReference type="ARBA" id="ARBA00022692"/>
    </source>
</evidence>
<accession>A0AB39TVY8</accession>
<dbReference type="GO" id="GO:0022857">
    <property type="term" value="F:transmembrane transporter activity"/>
    <property type="evidence" value="ECO:0007669"/>
    <property type="project" value="InterPro"/>
</dbReference>
<evidence type="ECO:0000256" key="7">
    <source>
        <dbReference type="SAM" id="MobiDB-lite"/>
    </source>
</evidence>
<proteinExistence type="predicted"/>
<evidence type="ECO:0000256" key="2">
    <source>
        <dbReference type="ARBA" id="ARBA00022448"/>
    </source>
</evidence>
<dbReference type="InterPro" id="IPR011701">
    <property type="entry name" value="MFS"/>
</dbReference>
<keyword evidence="5 8" id="KW-1133">Transmembrane helix</keyword>
<dbReference type="InterPro" id="IPR036259">
    <property type="entry name" value="MFS_trans_sf"/>
</dbReference>
<name>A0AB39TVY8_9ACTN</name>
<feature type="domain" description="Major facilitator superfamily (MFS) profile" evidence="9">
    <location>
        <begin position="48"/>
        <end position="436"/>
    </location>
</feature>
<feature type="transmembrane region" description="Helical" evidence="8">
    <location>
        <begin position="57"/>
        <end position="81"/>
    </location>
</feature>
<feature type="region of interest" description="Disordered" evidence="7">
    <location>
        <begin position="1"/>
        <end position="34"/>
    </location>
</feature>
<dbReference type="GO" id="GO:0005886">
    <property type="term" value="C:plasma membrane"/>
    <property type="evidence" value="ECO:0007669"/>
    <property type="project" value="UniProtKB-SubCell"/>
</dbReference>
<dbReference type="RefSeq" id="WP_369185485.1">
    <property type="nucleotide sequence ID" value="NZ_CP163445.1"/>
</dbReference>
<feature type="transmembrane region" description="Helical" evidence="8">
    <location>
        <begin position="254"/>
        <end position="272"/>
    </location>
</feature>
<dbReference type="PANTHER" id="PTHR23517:SF2">
    <property type="entry name" value="MULTIDRUG RESISTANCE PROTEIN MDTH"/>
    <property type="match status" value="1"/>
</dbReference>
<dbReference type="InterPro" id="IPR050171">
    <property type="entry name" value="MFS_Transporters"/>
</dbReference>
<gene>
    <name evidence="10" type="ORF">AB2U05_34915</name>
</gene>
<sequence>MTSATTSTMTSTTSSVSTDPAPAAGPVPAPPSSPAGGLFSGLRDGLRSRFAGFGGPFWVVIGGTMLNRLGNMVVPFLVFYLGSRHIATGQVPFVLGALGVGGLLGPVLGGLLTDRFGARLAMVTGMLATAGSQALLFVAPDPVTLALATLALGVGGTLHMPGASSVMAGAAQGERRRVAFGLLHWSINVGAALAGALGGFLAEHGYGLLFALDMATCLAYGALVAVRLPRTTGAARTDSPRDGGGYGAVLRDRLLLLLMVPVLTGEAVYALTEVTLPLAIRDHGLPPTVFGLAAAVNAVLVVALQPIANLVLTRFDRSRLWAAGSALAAAGVALTGVAGGTWGFVLTVVVWSLGEVAVSGLYSSMVADLAPDGAAGRYQGVAGWARGLARFAALLLGSTVYALLGPAALWWGALGAGLAGAAVAVAIGGRFRARVRAS</sequence>
<dbReference type="SUPFAM" id="SSF103473">
    <property type="entry name" value="MFS general substrate transporter"/>
    <property type="match status" value="1"/>
</dbReference>
<keyword evidence="6 8" id="KW-0472">Membrane</keyword>
<feature type="transmembrane region" description="Helical" evidence="8">
    <location>
        <begin position="410"/>
        <end position="429"/>
    </location>
</feature>
<evidence type="ECO:0000256" key="6">
    <source>
        <dbReference type="ARBA" id="ARBA00023136"/>
    </source>
</evidence>
<evidence type="ECO:0000256" key="1">
    <source>
        <dbReference type="ARBA" id="ARBA00004651"/>
    </source>
</evidence>
<organism evidence="10">
    <name type="scientific">Streptomyces sp. Y1</name>
    <dbReference type="NCBI Taxonomy" id="3238634"/>
    <lineage>
        <taxon>Bacteria</taxon>
        <taxon>Bacillati</taxon>
        <taxon>Actinomycetota</taxon>
        <taxon>Actinomycetes</taxon>
        <taxon>Kitasatosporales</taxon>
        <taxon>Streptomycetaceae</taxon>
        <taxon>Streptomyces</taxon>
    </lineage>
</organism>
<evidence type="ECO:0000313" key="10">
    <source>
        <dbReference type="EMBL" id="XDQ83334.1"/>
    </source>
</evidence>
<feature type="transmembrane region" description="Helical" evidence="8">
    <location>
        <begin position="182"/>
        <end position="202"/>
    </location>
</feature>
<comment type="subcellular location">
    <subcellularLocation>
        <location evidence="1">Cell membrane</location>
        <topology evidence="1">Multi-pass membrane protein</topology>
    </subcellularLocation>
</comment>
<dbReference type="PANTHER" id="PTHR23517">
    <property type="entry name" value="RESISTANCE PROTEIN MDTM, PUTATIVE-RELATED-RELATED"/>
    <property type="match status" value="1"/>
</dbReference>
<evidence type="ECO:0000256" key="5">
    <source>
        <dbReference type="ARBA" id="ARBA00022989"/>
    </source>
</evidence>
<keyword evidence="4 8" id="KW-0812">Transmembrane</keyword>
<dbReference type="Gene3D" id="1.20.1250.20">
    <property type="entry name" value="MFS general substrate transporter like domains"/>
    <property type="match status" value="1"/>
</dbReference>
<evidence type="ECO:0000256" key="8">
    <source>
        <dbReference type="SAM" id="Phobius"/>
    </source>
</evidence>
<dbReference type="InterPro" id="IPR020846">
    <property type="entry name" value="MFS_dom"/>
</dbReference>
<feature type="compositionally biased region" description="Pro residues" evidence="7">
    <location>
        <begin position="23"/>
        <end position="33"/>
    </location>
</feature>
<dbReference type="AlphaFoldDB" id="A0AB39TVY8"/>
<feature type="transmembrane region" description="Helical" evidence="8">
    <location>
        <begin position="320"/>
        <end position="338"/>
    </location>
</feature>
<feature type="transmembrane region" description="Helical" evidence="8">
    <location>
        <begin position="292"/>
        <end position="313"/>
    </location>
</feature>
<feature type="transmembrane region" description="Helical" evidence="8">
    <location>
        <begin position="120"/>
        <end position="139"/>
    </location>
</feature>
<feature type="transmembrane region" description="Helical" evidence="8">
    <location>
        <begin position="93"/>
        <end position="113"/>
    </location>
</feature>
<dbReference type="EMBL" id="CP163445">
    <property type="protein sequence ID" value="XDQ83334.1"/>
    <property type="molecule type" value="Genomic_DNA"/>
</dbReference>
<feature type="transmembrane region" description="Helical" evidence="8">
    <location>
        <begin position="208"/>
        <end position="226"/>
    </location>
</feature>
<dbReference type="Pfam" id="PF07690">
    <property type="entry name" value="MFS_1"/>
    <property type="match status" value="1"/>
</dbReference>